<feature type="transmembrane region" description="Helical" evidence="2">
    <location>
        <begin position="380"/>
        <end position="403"/>
    </location>
</feature>
<feature type="compositionally biased region" description="Basic and acidic residues" evidence="1">
    <location>
        <begin position="882"/>
        <end position="892"/>
    </location>
</feature>
<evidence type="ECO:0008006" key="5">
    <source>
        <dbReference type="Google" id="ProtNLM"/>
    </source>
</evidence>
<feature type="compositionally biased region" description="Low complexity" evidence="1">
    <location>
        <begin position="710"/>
        <end position="719"/>
    </location>
</feature>
<feature type="region of interest" description="Disordered" evidence="1">
    <location>
        <begin position="693"/>
        <end position="892"/>
    </location>
</feature>
<feature type="transmembrane region" description="Helical" evidence="2">
    <location>
        <begin position="424"/>
        <end position="445"/>
    </location>
</feature>
<feature type="compositionally biased region" description="Low complexity" evidence="1">
    <location>
        <begin position="127"/>
        <end position="142"/>
    </location>
</feature>
<feature type="transmembrane region" description="Helical" evidence="2">
    <location>
        <begin position="510"/>
        <end position="530"/>
    </location>
</feature>
<keyword evidence="2" id="KW-1133">Transmembrane helix</keyword>
<accession>A0A0G4F5C7</accession>
<dbReference type="EMBL" id="CDMY01000376">
    <property type="protein sequence ID" value="CEM07679.1"/>
    <property type="molecule type" value="Genomic_DNA"/>
</dbReference>
<dbReference type="InParanoid" id="A0A0G4F5C7"/>
<feature type="transmembrane region" description="Helical" evidence="2">
    <location>
        <begin position="550"/>
        <end position="570"/>
    </location>
</feature>
<feature type="region of interest" description="Disordered" evidence="1">
    <location>
        <begin position="112"/>
        <end position="173"/>
    </location>
</feature>
<sequence length="892" mass="99053">MALKEDLAFVQRKRDLVRFFLLPVDRLWTSLIEEAPTSAVSSAPPSVSGTPSRVLRDGMGNIITRRAQDSRKAPTHPSKPALAAGRPSIDVRRASLHLDAGFSAFLESYANDKEEERQEKEKDQSDKQSSQATSRSKSSQQTAREEEPAFFPRPASRGVDFQQPSPRDLGDIPEALQPSDVLLNILVLVLKVHQKISASMERRKTRMGGEEKTPTREGGIGGAAAKILSNWPDIEKDLCNRVSKSLNVEVLVSPINRIKDIDDERRQRDQGMTSRGIFVSMRTFVQQRAKTLSKMATKHYDKATDAGGETTKSSVAGRSETHKSILIKGDTTQRSATRTPARVSIASLSPKSPLLKRGKPYLTDTELQYVLQRAIMPVRVAISSSAAFLSLMLVLLPSVHPLWQCTSPQGRSLKTTAHQRWMTALFQTMCVLLLLWGGAQIGSTYDFDDDIAPALSFSRIVLALIDSCVAIVVTWFLNLTWRSVQEKKVTFGHFNDEAKRRVVKIWQRRAIFLLVVSLGAFILWHVVVLSPHDTYCRTGGWRSLCRGKKGGLYAVYSYGWVMVLGFLWVLEPLCRVCWLAWAMRTTLTRGRVTPYLASSVEFIETFVPQAGFAETSQSFCTWWESTFLLHALIAASQERHKEKEEVRRAASRRKYTFMRSATSRVSGFPSRTSSPKEGFARASTRMMVQYSLSLSSDESDEQEEEESESEGGSSSSSSSGEEESSHEAKKPAAPKLRKQRTRLDRVICIRDSPADGEEEEEEEDEGEGSGSEEPVPALPGAVAAAKADDRDTMTGRPEGAVDIADMARVDRSTTSSEVHPSAKTGEAPVAPPHTPQAADEEEGRGGEWMDHEAAIKPEAPAQQEEEEEEEEEGDEDAFTLEDFIKELRPKAV</sequence>
<gene>
    <name evidence="3" type="ORF">Vbra_14555</name>
</gene>
<evidence type="ECO:0000313" key="3">
    <source>
        <dbReference type="EMBL" id="CEM07679.1"/>
    </source>
</evidence>
<feature type="region of interest" description="Disordered" evidence="1">
    <location>
        <begin position="38"/>
        <end position="87"/>
    </location>
</feature>
<feature type="compositionally biased region" description="Acidic residues" evidence="1">
    <location>
        <begin position="697"/>
        <end position="709"/>
    </location>
</feature>
<organism evidence="3 4">
    <name type="scientific">Vitrella brassicaformis (strain CCMP3155)</name>
    <dbReference type="NCBI Taxonomy" id="1169540"/>
    <lineage>
        <taxon>Eukaryota</taxon>
        <taxon>Sar</taxon>
        <taxon>Alveolata</taxon>
        <taxon>Colpodellida</taxon>
        <taxon>Vitrellaceae</taxon>
        <taxon>Vitrella</taxon>
    </lineage>
</organism>
<evidence type="ECO:0000256" key="1">
    <source>
        <dbReference type="SAM" id="MobiDB-lite"/>
    </source>
</evidence>
<feature type="compositionally biased region" description="Low complexity" evidence="1">
    <location>
        <begin position="771"/>
        <end position="785"/>
    </location>
</feature>
<dbReference type="VEuPathDB" id="CryptoDB:Vbra_14555"/>
<reference evidence="3 4" key="1">
    <citation type="submission" date="2014-11" db="EMBL/GenBank/DDBJ databases">
        <authorList>
            <person name="Zhu J."/>
            <person name="Qi W."/>
            <person name="Song R."/>
        </authorList>
    </citation>
    <scope>NUCLEOTIDE SEQUENCE [LARGE SCALE GENOMIC DNA]</scope>
</reference>
<keyword evidence="2" id="KW-0472">Membrane</keyword>
<evidence type="ECO:0000256" key="2">
    <source>
        <dbReference type="SAM" id="Phobius"/>
    </source>
</evidence>
<feature type="compositionally biased region" description="Basic and acidic residues" evidence="1">
    <location>
        <begin position="112"/>
        <end position="126"/>
    </location>
</feature>
<name>A0A0G4F5C7_VITBC</name>
<keyword evidence="4" id="KW-1185">Reference proteome</keyword>
<dbReference type="Proteomes" id="UP000041254">
    <property type="component" value="Unassembled WGS sequence"/>
</dbReference>
<evidence type="ECO:0000313" key="4">
    <source>
        <dbReference type="Proteomes" id="UP000041254"/>
    </source>
</evidence>
<feature type="compositionally biased region" description="Acidic residues" evidence="1">
    <location>
        <begin position="863"/>
        <end position="879"/>
    </location>
</feature>
<feature type="transmembrane region" description="Helical" evidence="2">
    <location>
        <begin position="457"/>
        <end position="478"/>
    </location>
</feature>
<feature type="region of interest" description="Disordered" evidence="1">
    <location>
        <begin position="201"/>
        <end position="220"/>
    </location>
</feature>
<proteinExistence type="predicted"/>
<keyword evidence="2" id="KW-0812">Transmembrane</keyword>
<feature type="compositionally biased region" description="Acidic residues" evidence="1">
    <location>
        <begin position="754"/>
        <end position="767"/>
    </location>
</feature>
<feature type="compositionally biased region" description="Low complexity" evidence="1">
    <location>
        <begin position="38"/>
        <end position="52"/>
    </location>
</feature>
<dbReference type="AlphaFoldDB" id="A0A0G4F5C7"/>
<feature type="compositionally biased region" description="Basic and acidic residues" evidence="1">
    <location>
        <begin position="843"/>
        <end position="855"/>
    </location>
</feature>
<protein>
    <recommendedName>
        <fullName evidence="5">Transmembrane protein</fullName>
    </recommendedName>
</protein>